<dbReference type="AlphaFoldDB" id="A0A090IZ03"/>
<keyword evidence="4" id="KW-1185">Reference proteome</keyword>
<reference evidence="3 4" key="1">
    <citation type="submission" date="2014-07" db="EMBL/GenBank/DDBJ databases">
        <authorList>
            <person name="Wibberg Daniel"/>
        </authorList>
    </citation>
    <scope>NUCLEOTIDE SEQUENCE [LARGE SCALE GENOMIC DNA]</scope>
</reference>
<dbReference type="PATRIC" id="fig|35841.9.peg.53"/>
<evidence type="ECO:0000313" key="4">
    <source>
        <dbReference type="Proteomes" id="UP000040576"/>
    </source>
</evidence>
<dbReference type="CDD" id="cd01743">
    <property type="entry name" value="GATase1_Anthranilate_Synthase"/>
    <property type="match status" value="1"/>
</dbReference>
<dbReference type="InterPro" id="IPR029062">
    <property type="entry name" value="Class_I_gatase-like"/>
</dbReference>
<feature type="domain" description="Glutamine amidotransferase" evidence="2">
    <location>
        <begin position="3"/>
        <end position="187"/>
    </location>
</feature>
<evidence type="ECO:0000259" key="2">
    <source>
        <dbReference type="Pfam" id="PF00117"/>
    </source>
</evidence>
<dbReference type="PANTHER" id="PTHR43418:SF4">
    <property type="entry name" value="MULTIFUNCTIONAL TRYPTOPHAN BIOSYNTHESIS PROTEIN"/>
    <property type="match status" value="1"/>
</dbReference>
<keyword evidence="1" id="KW-0315">Glutamine amidotransferase</keyword>
<dbReference type="Proteomes" id="UP000040576">
    <property type="component" value="Unassembled WGS sequence"/>
</dbReference>
<accession>A0A090IZ03</accession>
<proteinExistence type="predicted"/>
<dbReference type="FunFam" id="3.40.50.880:FF:000003">
    <property type="entry name" value="Anthranilate synthase component II"/>
    <property type="match status" value="1"/>
</dbReference>
<dbReference type="NCBIfam" id="TIGR00566">
    <property type="entry name" value="trpG_papA"/>
    <property type="match status" value="1"/>
</dbReference>
<dbReference type="RefSeq" id="WP_034768586.1">
    <property type="nucleotide sequence ID" value="NZ_CCRF01000035.1"/>
</dbReference>
<dbReference type="InterPro" id="IPR006221">
    <property type="entry name" value="TrpG/PapA_dom"/>
</dbReference>
<organism evidence="3 4">
    <name type="scientific">Caldibacillus thermoamylovorans</name>
    <dbReference type="NCBI Taxonomy" id="35841"/>
    <lineage>
        <taxon>Bacteria</taxon>
        <taxon>Bacillati</taxon>
        <taxon>Bacillota</taxon>
        <taxon>Bacilli</taxon>
        <taxon>Bacillales</taxon>
        <taxon>Bacillaceae</taxon>
        <taxon>Caldibacillus</taxon>
    </lineage>
</organism>
<dbReference type="PROSITE" id="PS51273">
    <property type="entry name" value="GATASE_TYPE_1"/>
    <property type="match status" value="1"/>
</dbReference>
<dbReference type="EC" id="4.1.3.27" evidence="3"/>
<dbReference type="PANTHER" id="PTHR43418">
    <property type="entry name" value="MULTIFUNCTIONAL TRYPTOPHAN BIOSYNTHESIS PROTEIN-RELATED"/>
    <property type="match status" value="1"/>
</dbReference>
<dbReference type="GeneID" id="92960090"/>
<dbReference type="Gene3D" id="3.40.50.880">
    <property type="match status" value="1"/>
</dbReference>
<dbReference type="InterPro" id="IPR050472">
    <property type="entry name" value="Anth_synth/Amidotransfase"/>
</dbReference>
<protein>
    <submittedName>
        <fullName evidence="3">Anthranilate synthase component II</fullName>
        <ecNumber evidence="3">4.1.3.27</ecNumber>
    </submittedName>
</protein>
<dbReference type="GO" id="GO:0000162">
    <property type="term" value="P:L-tryptophan biosynthetic process"/>
    <property type="evidence" value="ECO:0007669"/>
    <property type="project" value="TreeGrafter"/>
</dbReference>
<sequence>MYLLIDNYDSFTYNLYQYISEQKVNIKVVRNDQISIEEIAALKPEAIIISPGPGTPEEAGICIETVQRFYQSVPILGVCLGHQTIAVALGGKLRQAKEIKHGKTSFISHNGQGVFTDLPEPVEVMRYHSLVIDEQVIPDSLEIVAKSIDDHEIMAVQHRHFPTYGIQFHPESIGTEVGKQMIRNFLQKTREEIIR</sequence>
<dbReference type="Pfam" id="PF00117">
    <property type="entry name" value="GATase"/>
    <property type="match status" value="1"/>
</dbReference>
<dbReference type="InterPro" id="IPR017926">
    <property type="entry name" value="GATASE"/>
</dbReference>
<dbReference type="SUPFAM" id="SSF52317">
    <property type="entry name" value="Class I glutamine amidotransferase-like"/>
    <property type="match status" value="1"/>
</dbReference>
<gene>
    <name evidence="3" type="primary">trpGD</name>
    <name evidence="3" type="ORF">BT1A1_0943</name>
</gene>
<evidence type="ECO:0000313" key="3">
    <source>
        <dbReference type="EMBL" id="CEE00790.1"/>
    </source>
</evidence>
<keyword evidence="3" id="KW-0456">Lyase</keyword>
<dbReference type="EMBL" id="CCRF01000035">
    <property type="protein sequence ID" value="CEE00790.1"/>
    <property type="molecule type" value="Genomic_DNA"/>
</dbReference>
<dbReference type="GO" id="GO:0004049">
    <property type="term" value="F:anthranilate synthase activity"/>
    <property type="evidence" value="ECO:0007669"/>
    <property type="project" value="UniProtKB-EC"/>
</dbReference>
<dbReference type="PRINTS" id="PR00099">
    <property type="entry name" value="CPSGATASE"/>
</dbReference>
<dbReference type="GO" id="GO:0005829">
    <property type="term" value="C:cytosol"/>
    <property type="evidence" value="ECO:0007669"/>
    <property type="project" value="TreeGrafter"/>
</dbReference>
<evidence type="ECO:0000256" key="1">
    <source>
        <dbReference type="ARBA" id="ARBA00022962"/>
    </source>
</evidence>
<dbReference type="PRINTS" id="PR00096">
    <property type="entry name" value="GATASE"/>
</dbReference>
<name>A0A090IZ03_9BACI</name>
<dbReference type="PRINTS" id="PR00097">
    <property type="entry name" value="ANTSNTHASEII"/>
</dbReference>